<name>X0VJD8_9ZZZZ</name>
<keyword evidence="1" id="KW-1133">Transmembrane helix</keyword>
<sequence>MFPAATSKENALPAKLISVIGPPAVGKTTLAELVAVAVVVSLAMSRRVRRRNEKSGS</sequence>
<accession>X0VJD8</accession>
<feature type="transmembrane region" description="Helical" evidence="1">
    <location>
        <begin position="24"/>
        <end position="44"/>
    </location>
</feature>
<evidence type="ECO:0000256" key="1">
    <source>
        <dbReference type="SAM" id="Phobius"/>
    </source>
</evidence>
<protein>
    <submittedName>
        <fullName evidence="2">Uncharacterized protein</fullName>
    </submittedName>
</protein>
<comment type="caution">
    <text evidence="2">The sequence shown here is derived from an EMBL/GenBank/DDBJ whole genome shotgun (WGS) entry which is preliminary data.</text>
</comment>
<keyword evidence="1" id="KW-0472">Membrane</keyword>
<dbReference type="EMBL" id="BARS01023775">
    <property type="protein sequence ID" value="GAG00681.1"/>
    <property type="molecule type" value="Genomic_DNA"/>
</dbReference>
<dbReference type="SUPFAM" id="SSF52540">
    <property type="entry name" value="P-loop containing nucleoside triphosphate hydrolases"/>
    <property type="match status" value="1"/>
</dbReference>
<dbReference type="AlphaFoldDB" id="X0VJD8"/>
<reference evidence="2" key="1">
    <citation type="journal article" date="2014" name="Front. Microbiol.">
        <title>High frequency of phylogenetically diverse reductive dehalogenase-homologous genes in deep subseafloor sedimentary metagenomes.</title>
        <authorList>
            <person name="Kawai M."/>
            <person name="Futagami T."/>
            <person name="Toyoda A."/>
            <person name="Takaki Y."/>
            <person name="Nishi S."/>
            <person name="Hori S."/>
            <person name="Arai W."/>
            <person name="Tsubouchi T."/>
            <person name="Morono Y."/>
            <person name="Uchiyama I."/>
            <person name="Ito T."/>
            <person name="Fujiyama A."/>
            <person name="Inagaki F."/>
            <person name="Takami H."/>
        </authorList>
    </citation>
    <scope>NUCLEOTIDE SEQUENCE</scope>
    <source>
        <strain evidence="2">Expedition CK06-06</strain>
    </source>
</reference>
<keyword evidence="1" id="KW-0812">Transmembrane</keyword>
<gene>
    <name evidence="2" type="ORF">S01H1_37832</name>
</gene>
<organism evidence="2">
    <name type="scientific">marine sediment metagenome</name>
    <dbReference type="NCBI Taxonomy" id="412755"/>
    <lineage>
        <taxon>unclassified sequences</taxon>
        <taxon>metagenomes</taxon>
        <taxon>ecological metagenomes</taxon>
    </lineage>
</organism>
<dbReference type="InterPro" id="IPR027417">
    <property type="entry name" value="P-loop_NTPase"/>
</dbReference>
<proteinExistence type="predicted"/>
<evidence type="ECO:0000313" key="2">
    <source>
        <dbReference type="EMBL" id="GAG00681.1"/>
    </source>
</evidence>